<accession>A0A1I8HPE2</accession>
<dbReference type="PANTHER" id="PTHR23011:SF28">
    <property type="entry name" value="CYCLIC NUCLEOTIDE-BINDING DOMAIN CONTAINING PROTEIN"/>
    <property type="match status" value="1"/>
</dbReference>
<dbReference type="Proteomes" id="UP000095280">
    <property type="component" value="Unplaced"/>
</dbReference>
<dbReference type="InterPro" id="IPR000595">
    <property type="entry name" value="cNMP-bd_dom"/>
</dbReference>
<protein>
    <submittedName>
        <fullName evidence="4">Cyclic nucleotide-binding domain-containing protein</fullName>
    </submittedName>
</protein>
<dbReference type="SMART" id="SM00100">
    <property type="entry name" value="cNMP"/>
    <property type="match status" value="1"/>
</dbReference>
<feature type="domain" description="Cyclic nucleotide-binding" evidence="2">
    <location>
        <begin position="102"/>
        <end position="207"/>
    </location>
</feature>
<dbReference type="AlphaFoldDB" id="A0A1I8HPE2"/>
<dbReference type="Pfam" id="PF00027">
    <property type="entry name" value="cNMP_binding"/>
    <property type="match status" value="1"/>
</dbReference>
<dbReference type="SUPFAM" id="SSF51206">
    <property type="entry name" value="cAMP-binding domain-like"/>
    <property type="match status" value="2"/>
</dbReference>
<evidence type="ECO:0000256" key="1">
    <source>
        <dbReference type="SAM" id="MobiDB-lite"/>
    </source>
</evidence>
<dbReference type="CDD" id="cd00038">
    <property type="entry name" value="CAP_ED"/>
    <property type="match status" value="1"/>
</dbReference>
<dbReference type="InterPro" id="IPR018490">
    <property type="entry name" value="cNMP-bd_dom_sf"/>
</dbReference>
<dbReference type="PANTHER" id="PTHR23011">
    <property type="entry name" value="CYCLIC NUCLEOTIDE-BINDING DOMAIN CONTAINING PROTEIN"/>
    <property type="match status" value="1"/>
</dbReference>
<dbReference type="Gene3D" id="2.60.120.10">
    <property type="entry name" value="Jelly Rolls"/>
    <property type="match status" value="1"/>
</dbReference>
<reference evidence="4" key="1">
    <citation type="submission" date="2016-11" db="UniProtKB">
        <authorList>
            <consortium name="WormBaseParasite"/>
        </authorList>
    </citation>
    <scope>IDENTIFICATION</scope>
</reference>
<dbReference type="PROSITE" id="PS50042">
    <property type="entry name" value="CNMP_BINDING_3"/>
    <property type="match status" value="1"/>
</dbReference>
<dbReference type="WBParaSite" id="maker-uti_cns_0007130-snap-gene-0.3-mRNA-1">
    <property type="protein sequence ID" value="maker-uti_cns_0007130-snap-gene-0.3-mRNA-1"/>
    <property type="gene ID" value="maker-uti_cns_0007130-snap-gene-0.3"/>
</dbReference>
<organism evidence="3 4">
    <name type="scientific">Macrostomum lignano</name>
    <dbReference type="NCBI Taxonomy" id="282301"/>
    <lineage>
        <taxon>Eukaryota</taxon>
        <taxon>Metazoa</taxon>
        <taxon>Spiralia</taxon>
        <taxon>Lophotrochozoa</taxon>
        <taxon>Platyhelminthes</taxon>
        <taxon>Rhabditophora</taxon>
        <taxon>Macrostomorpha</taxon>
        <taxon>Macrostomida</taxon>
        <taxon>Macrostomidae</taxon>
        <taxon>Macrostomum</taxon>
    </lineage>
</organism>
<evidence type="ECO:0000313" key="3">
    <source>
        <dbReference type="Proteomes" id="UP000095280"/>
    </source>
</evidence>
<keyword evidence="3" id="KW-1185">Reference proteome</keyword>
<proteinExistence type="predicted"/>
<name>A0A1I8HPE2_9PLAT</name>
<evidence type="ECO:0000259" key="2">
    <source>
        <dbReference type="PROSITE" id="PS50042"/>
    </source>
</evidence>
<sequence>FEEVRRCRTDFTAAAAYGSLHPFPRAVQRVREILRFFSDSDLLMDVIEESNFEELLFSVHSFKPNKQARVNLTTLNIMRVNPNERSQRDVRPIEVGLRGYDAFRKYPPNILRKIAEKAWFQEFDRHSVIVREGDYPLYYYFIIYGSALVSIIDRDKMIARAAAVLNRGDSFGELAIIDGAKRASTVIAREKCGLMMLEDKDYLEIFMQGGVKFLDNSFVKNHMLFQGFDLSVLKANPRQVKLNYFSPGVTIVEDSRLSFWIFLVISGKATVKMAVHRSVLEREEEEVVDRDERERQQLLDDYRRGDIGHRTLIRRNWRRHLLQRDRQLRQPEFKANLELRQLGLAAPEDDGLKRELSRVGREPTRLPPLTKAYLRAPSDQPTDEQAEVVARDQTENQQQSQADAGIKAAGASQNQKITYVSGRDAVETKLLLGEFEEESLFEYLPVQVLERGMLFGFTYHFFENQPALKLISKGCELLCIRRELYFDNANEITLFNVGNTLRPYPSELAVLSKNKEVRAWTEVKAQQYDKTVTDMAKEAVDVHDALTRFPPIAAAKHAPQRYLKR</sequence>
<dbReference type="InterPro" id="IPR014710">
    <property type="entry name" value="RmlC-like_jellyroll"/>
</dbReference>
<feature type="region of interest" description="Disordered" evidence="1">
    <location>
        <begin position="374"/>
        <end position="407"/>
    </location>
</feature>
<evidence type="ECO:0000313" key="4">
    <source>
        <dbReference type="WBParaSite" id="maker-uti_cns_0007130-snap-gene-0.3-mRNA-1"/>
    </source>
</evidence>